<evidence type="ECO:0000313" key="3">
    <source>
        <dbReference type="EMBL" id="MFD1175764.1"/>
    </source>
</evidence>
<feature type="domain" description="VOC" evidence="2">
    <location>
        <begin position="168"/>
        <end position="284"/>
    </location>
</feature>
<dbReference type="CDD" id="cd07255">
    <property type="entry name" value="VOC_BsCatE_like_N"/>
    <property type="match status" value="1"/>
</dbReference>
<protein>
    <submittedName>
        <fullName evidence="3">VOC family protein</fullName>
    </submittedName>
</protein>
<keyword evidence="4" id="KW-1185">Reference proteome</keyword>
<dbReference type="InterPro" id="IPR018146">
    <property type="entry name" value="Glyoxalase_1_CS"/>
</dbReference>
<comment type="caution">
    <text evidence="3">The sequence shown here is derived from an EMBL/GenBank/DDBJ whole genome shotgun (WGS) entry which is preliminary data.</text>
</comment>
<keyword evidence="1" id="KW-0479">Metal-binding</keyword>
<dbReference type="EMBL" id="JBHTLM010000003">
    <property type="protein sequence ID" value="MFD1175764.1"/>
    <property type="molecule type" value="Genomic_DNA"/>
</dbReference>
<reference evidence="4" key="1">
    <citation type="journal article" date="2019" name="Int. J. Syst. Evol. Microbiol.">
        <title>The Global Catalogue of Microorganisms (GCM) 10K type strain sequencing project: providing services to taxonomists for standard genome sequencing and annotation.</title>
        <authorList>
            <consortium name="The Broad Institute Genomics Platform"/>
            <consortium name="The Broad Institute Genome Sequencing Center for Infectious Disease"/>
            <person name="Wu L."/>
            <person name="Ma J."/>
        </authorList>
    </citation>
    <scope>NUCLEOTIDE SEQUENCE [LARGE SCALE GENOMIC DNA]</scope>
    <source>
        <strain evidence="4">CCUG 59189</strain>
    </source>
</reference>
<proteinExistence type="predicted"/>
<feature type="domain" description="VOC" evidence="2">
    <location>
        <begin position="10"/>
        <end position="126"/>
    </location>
</feature>
<dbReference type="Proteomes" id="UP001597262">
    <property type="component" value="Unassembled WGS sequence"/>
</dbReference>
<dbReference type="RefSeq" id="WP_379317462.1">
    <property type="nucleotide sequence ID" value="NZ_JBHTLM010000003.1"/>
</dbReference>
<evidence type="ECO:0000256" key="1">
    <source>
        <dbReference type="ARBA" id="ARBA00022723"/>
    </source>
</evidence>
<dbReference type="SUPFAM" id="SSF54593">
    <property type="entry name" value="Glyoxalase/Bleomycin resistance protein/Dihydroxybiphenyl dioxygenase"/>
    <property type="match status" value="2"/>
</dbReference>
<accession>A0ABW3RTM6</accession>
<sequence>MNFHRGSNPYVGQVSLKVQQLERSLTFYKEAIGFSVLKQTETTADLTADGKTVLLSLEQPDNVIPTPRKTTGLYHFALLLPTRSDLANYVRHFAELGLRIGSSDHLVSEALYLSDPDGNGIEIYRDRNPSEWTWRNGQVEMAVDPLDFRDLLSHEEEKPWTGLPADTVMGHIHLHVSELQTTEKFYSKGLGFEVVNRFGAQALFISSGKYHHHIGLNTWNGVGAPKPPENSAGLKSFTLIYPDEAARNRVVANLGQMNFNVHQEGSGSIATTDPSGNRILLLVREEISI</sequence>
<name>A0ABW3RTM6_9BACL</name>
<dbReference type="InterPro" id="IPR037523">
    <property type="entry name" value="VOC_core"/>
</dbReference>
<gene>
    <name evidence="3" type="ORF">ACFQ3W_05520</name>
</gene>
<dbReference type="InterPro" id="IPR004360">
    <property type="entry name" value="Glyas_Fos-R_dOase_dom"/>
</dbReference>
<dbReference type="CDD" id="cd16359">
    <property type="entry name" value="VOC_BsCatE_like_C"/>
    <property type="match status" value="1"/>
</dbReference>
<dbReference type="Gene3D" id="3.10.180.10">
    <property type="entry name" value="2,3-Dihydroxybiphenyl 1,2-Dioxygenase, domain 1"/>
    <property type="match status" value="2"/>
</dbReference>
<organism evidence="3 4">
    <name type="scientific">Paenibacillus puldeungensis</name>
    <dbReference type="NCBI Taxonomy" id="696536"/>
    <lineage>
        <taxon>Bacteria</taxon>
        <taxon>Bacillati</taxon>
        <taxon>Bacillota</taxon>
        <taxon>Bacilli</taxon>
        <taxon>Bacillales</taxon>
        <taxon>Paenibacillaceae</taxon>
        <taxon>Paenibacillus</taxon>
    </lineage>
</organism>
<dbReference type="PANTHER" id="PTHR43279">
    <property type="entry name" value="CATECHOL-2,3-DIOXYGENASE"/>
    <property type="match status" value="1"/>
</dbReference>
<dbReference type="PROSITE" id="PS00934">
    <property type="entry name" value="GLYOXALASE_I_1"/>
    <property type="match status" value="1"/>
</dbReference>
<dbReference type="PANTHER" id="PTHR43279:SF1">
    <property type="entry name" value="CATECHOL-2,3-DIOXYGENASE"/>
    <property type="match status" value="1"/>
</dbReference>
<dbReference type="Pfam" id="PF00903">
    <property type="entry name" value="Glyoxalase"/>
    <property type="match status" value="2"/>
</dbReference>
<evidence type="ECO:0000313" key="4">
    <source>
        <dbReference type="Proteomes" id="UP001597262"/>
    </source>
</evidence>
<evidence type="ECO:0000259" key="2">
    <source>
        <dbReference type="PROSITE" id="PS51819"/>
    </source>
</evidence>
<dbReference type="PROSITE" id="PS51819">
    <property type="entry name" value="VOC"/>
    <property type="match status" value="2"/>
</dbReference>
<dbReference type="InterPro" id="IPR029068">
    <property type="entry name" value="Glyas_Bleomycin-R_OHBP_Dase"/>
</dbReference>